<dbReference type="AlphaFoldDB" id="A0ABD2N1K9"/>
<gene>
    <name evidence="2" type="ORF">HHI36_022648</name>
</gene>
<sequence>MIIGMFFMRSCKPCSFLYNISEMLSCFIYFYWLLYPYIRIQIVFYKGLEFLPVRSCGGQLGMRSLVQVGGAQVYNDRCVGRAIKYEKRYNEETDEKTKPISLAILPYVKGGTDKIGKFFRNTTSSLSTNHLMWLIMTLMS</sequence>
<feature type="transmembrane region" description="Helical" evidence="1">
    <location>
        <begin position="16"/>
        <end position="38"/>
    </location>
</feature>
<keyword evidence="1" id="KW-0812">Transmembrane</keyword>
<proteinExistence type="predicted"/>
<protein>
    <submittedName>
        <fullName evidence="2">Uncharacterized protein</fullName>
    </submittedName>
</protein>
<organism evidence="2 3">
    <name type="scientific">Cryptolaemus montrouzieri</name>
    <dbReference type="NCBI Taxonomy" id="559131"/>
    <lineage>
        <taxon>Eukaryota</taxon>
        <taxon>Metazoa</taxon>
        <taxon>Ecdysozoa</taxon>
        <taxon>Arthropoda</taxon>
        <taxon>Hexapoda</taxon>
        <taxon>Insecta</taxon>
        <taxon>Pterygota</taxon>
        <taxon>Neoptera</taxon>
        <taxon>Endopterygota</taxon>
        <taxon>Coleoptera</taxon>
        <taxon>Polyphaga</taxon>
        <taxon>Cucujiformia</taxon>
        <taxon>Coccinelloidea</taxon>
        <taxon>Coccinellidae</taxon>
        <taxon>Scymninae</taxon>
        <taxon>Scymnini</taxon>
        <taxon>Cryptolaemus</taxon>
    </lineage>
</organism>
<name>A0ABD2N1K9_9CUCU</name>
<evidence type="ECO:0000313" key="2">
    <source>
        <dbReference type="EMBL" id="KAL3272164.1"/>
    </source>
</evidence>
<reference evidence="2 3" key="1">
    <citation type="journal article" date="2021" name="BMC Biol.">
        <title>Horizontally acquired antibacterial genes associated with adaptive radiation of ladybird beetles.</title>
        <authorList>
            <person name="Li H.S."/>
            <person name="Tang X.F."/>
            <person name="Huang Y.H."/>
            <person name="Xu Z.Y."/>
            <person name="Chen M.L."/>
            <person name="Du X.Y."/>
            <person name="Qiu B.Y."/>
            <person name="Chen P.T."/>
            <person name="Zhang W."/>
            <person name="Slipinski A."/>
            <person name="Escalona H.E."/>
            <person name="Waterhouse R.M."/>
            <person name="Zwick A."/>
            <person name="Pang H."/>
        </authorList>
    </citation>
    <scope>NUCLEOTIDE SEQUENCE [LARGE SCALE GENOMIC DNA]</scope>
    <source>
        <strain evidence="2">SYSU2018</strain>
    </source>
</reference>
<comment type="caution">
    <text evidence="2">The sequence shown here is derived from an EMBL/GenBank/DDBJ whole genome shotgun (WGS) entry which is preliminary data.</text>
</comment>
<evidence type="ECO:0000256" key="1">
    <source>
        <dbReference type="SAM" id="Phobius"/>
    </source>
</evidence>
<keyword evidence="3" id="KW-1185">Reference proteome</keyword>
<dbReference type="EMBL" id="JABFTP020000042">
    <property type="protein sequence ID" value="KAL3272164.1"/>
    <property type="molecule type" value="Genomic_DNA"/>
</dbReference>
<keyword evidence="1" id="KW-0472">Membrane</keyword>
<dbReference type="Proteomes" id="UP001516400">
    <property type="component" value="Unassembled WGS sequence"/>
</dbReference>
<accession>A0ABD2N1K9</accession>
<keyword evidence="1" id="KW-1133">Transmembrane helix</keyword>
<evidence type="ECO:0000313" key="3">
    <source>
        <dbReference type="Proteomes" id="UP001516400"/>
    </source>
</evidence>